<evidence type="ECO:0000313" key="1">
    <source>
        <dbReference type="EMBL" id="MCI09587.1"/>
    </source>
</evidence>
<protein>
    <submittedName>
        <fullName evidence="1">Serine/threonine protein kinase SRPK1</fullName>
    </submittedName>
</protein>
<proteinExistence type="predicted"/>
<dbReference type="Proteomes" id="UP000265520">
    <property type="component" value="Unassembled WGS sequence"/>
</dbReference>
<feature type="non-terminal residue" evidence="1">
    <location>
        <position position="1"/>
    </location>
</feature>
<keyword evidence="1" id="KW-0418">Kinase</keyword>
<comment type="caution">
    <text evidence="1">The sequence shown here is derived from an EMBL/GenBank/DDBJ whole genome shotgun (WGS) entry which is preliminary data.</text>
</comment>
<dbReference type="EMBL" id="LXQA010073209">
    <property type="protein sequence ID" value="MCI09587.1"/>
    <property type="molecule type" value="Genomic_DNA"/>
</dbReference>
<dbReference type="GO" id="GO:0003676">
    <property type="term" value="F:nucleic acid binding"/>
    <property type="evidence" value="ECO:0007669"/>
    <property type="project" value="InterPro"/>
</dbReference>
<dbReference type="InterPro" id="IPR036397">
    <property type="entry name" value="RNaseH_sf"/>
</dbReference>
<name>A0A392PD87_9FABA</name>
<keyword evidence="1" id="KW-0723">Serine/threonine-protein kinase</keyword>
<accession>A0A392PD87</accession>
<keyword evidence="2" id="KW-1185">Reference proteome</keyword>
<dbReference type="AlphaFoldDB" id="A0A392PD87"/>
<dbReference type="InterPro" id="IPR012337">
    <property type="entry name" value="RNaseH-like_sf"/>
</dbReference>
<evidence type="ECO:0000313" key="2">
    <source>
        <dbReference type="Proteomes" id="UP000265520"/>
    </source>
</evidence>
<dbReference type="SUPFAM" id="SSF53098">
    <property type="entry name" value="Ribonuclease H-like"/>
    <property type="match status" value="1"/>
</dbReference>
<organism evidence="1 2">
    <name type="scientific">Trifolium medium</name>
    <dbReference type="NCBI Taxonomy" id="97028"/>
    <lineage>
        <taxon>Eukaryota</taxon>
        <taxon>Viridiplantae</taxon>
        <taxon>Streptophyta</taxon>
        <taxon>Embryophyta</taxon>
        <taxon>Tracheophyta</taxon>
        <taxon>Spermatophyta</taxon>
        <taxon>Magnoliopsida</taxon>
        <taxon>eudicotyledons</taxon>
        <taxon>Gunneridae</taxon>
        <taxon>Pentapetalae</taxon>
        <taxon>rosids</taxon>
        <taxon>fabids</taxon>
        <taxon>Fabales</taxon>
        <taxon>Fabaceae</taxon>
        <taxon>Papilionoideae</taxon>
        <taxon>50 kb inversion clade</taxon>
        <taxon>NPAAA clade</taxon>
        <taxon>Hologalegina</taxon>
        <taxon>IRL clade</taxon>
        <taxon>Trifolieae</taxon>
        <taxon>Trifolium</taxon>
    </lineage>
</organism>
<dbReference type="Gene3D" id="3.30.420.10">
    <property type="entry name" value="Ribonuclease H-like superfamily/Ribonuclease H"/>
    <property type="match status" value="1"/>
</dbReference>
<reference evidence="1 2" key="1">
    <citation type="journal article" date="2018" name="Front. Plant Sci.">
        <title>Red Clover (Trifolium pratense) and Zigzag Clover (T. medium) - A Picture of Genomic Similarities and Differences.</title>
        <authorList>
            <person name="Dluhosova J."/>
            <person name="Istvanek J."/>
            <person name="Nedelnik J."/>
            <person name="Repkova J."/>
        </authorList>
    </citation>
    <scope>NUCLEOTIDE SEQUENCE [LARGE SCALE GENOMIC DNA]</scope>
    <source>
        <strain evidence="2">cv. 10/8</strain>
        <tissue evidence="1">Leaf</tissue>
    </source>
</reference>
<keyword evidence="1" id="KW-0808">Transferase</keyword>
<dbReference type="GO" id="GO:0004674">
    <property type="term" value="F:protein serine/threonine kinase activity"/>
    <property type="evidence" value="ECO:0007669"/>
    <property type="project" value="UniProtKB-KW"/>
</dbReference>
<sequence>LGHANWRLIFKLSKLDLVKGLPKLRPLELLHIDLFGPVSTASINGKKYGFVIVDDYSRWTWLKVTMVVSLRTNPLKVFVKNMEFSMNYLLLELHNKMEL</sequence>